<organism evidence="2">
    <name type="scientific">Serratia fonticola</name>
    <dbReference type="NCBI Taxonomy" id="47917"/>
    <lineage>
        <taxon>Bacteria</taxon>
        <taxon>Pseudomonadati</taxon>
        <taxon>Pseudomonadota</taxon>
        <taxon>Gammaproteobacteria</taxon>
        <taxon>Enterobacterales</taxon>
        <taxon>Yersiniaceae</taxon>
        <taxon>Serratia</taxon>
    </lineage>
</organism>
<accession>A0A4U9WKX6</accession>
<gene>
    <name evidence="2" type="primary">flgD_2</name>
    <name evidence="2" type="ORF">NCTC12965_08212</name>
</gene>
<evidence type="ECO:0000313" key="2">
    <source>
        <dbReference type="EMBL" id="VTR59692.1"/>
    </source>
</evidence>
<dbReference type="AlphaFoldDB" id="A0A4U9WKX6"/>
<sequence length="98" mass="10073">MPPAKWFALSKLGGLTAGVHSFSWDGSLEDGTNAPDGSYTVAINAKNGGEQLVAQPLRFAMVNGVTRGTDGAKLDLGVAGTSTLDDVRLILSKLGSPD</sequence>
<proteinExistence type="predicted"/>
<protein>
    <submittedName>
        <fullName evidence="2">Basal-body rod modification protein flgD</fullName>
    </submittedName>
</protein>
<dbReference type="EMBL" id="CABEEZ010000162">
    <property type="protein sequence ID" value="VTR59692.1"/>
    <property type="molecule type" value="Genomic_DNA"/>
</dbReference>
<reference evidence="2" key="1">
    <citation type="submission" date="2019-05" db="EMBL/GenBank/DDBJ databases">
        <authorList>
            <consortium name="Pathogen Informatics"/>
        </authorList>
    </citation>
    <scope>NUCLEOTIDE SEQUENCE [LARGE SCALE GENOMIC DNA]</scope>
    <source>
        <strain evidence="2">NCTC12965</strain>
    </source>
</reference>
<name>A0A4U9WKX6_SERFO</name>
<dbReference type="Gene3D" id="2.60.40.4070">
    <property type="match status" value="1"/>
</dbReference>
<dbReference type="Pfam" id="PF13860">
    <property type="entry name" value="FlgD_ig"/>
    <property type="match status" value="1"/>
</dbReference>
<evidence type="ECO:0000259" key="1">
    <source>
        <dbReference type="Pfam" id="PF13860"/>
    </source>
</evidence>
<feature type="domain" description="FlgD/Vpr Ig-like" evidence="1">
    <location>
        <begin position="12"/>
        <end position="49"/>
    </location>
</feature>
<dbReference type="InterPro" id="IPR025965">
    <property type="entry name" value="FlgD/Vpr_Ig-like"/>
</dbReference>